<accession>A0ABZ1YX34</accession>
<dbReference type="Gene3D" id="2.30.320.10">
    <property type="entry name" value="YwqG-like"/>
    <property type="match status" value="1"/>
</dbReference>
<sequence length="261" mass="29372">MTEPDLYALMREYIPEELHADFERMIRKGLRLRHAQDGDEIIGYFGGLPELPAGFTWPESDRYPCEHVATIDLATLPTTDLNLPTSGRISIFGDTRGQGGAFHYFPTEMPTREATPPPALVAEDRIFKRVPMAYAVVPTIPSITWMHEHLLEQGDYEDQVYKQFDALGSVHFRHSWSWHQLGGCANEIQGANDRVVLPGSPAEQHFCPDGSPSGQILIAQFDTDNEIGMGWGDFGTLYCFIDPKDLAANNFADVNVYWDCY</sequence>
<dbReference type="InterPro" id="IPR015315">
    <property type="entry name" value="DUF1963"/>
</dbReference>
<reference evidence="1" key="1">
    <citation type="submission" date="2022-10" db="EMBL/GenBank/DDBJ databases">
        <title>The complete genomes of actinobacterial strains from the NBC collection.</title>
        <authorList>
            <person name="Joergensen T.S."/>
            <person name="Alvarez Arevalo M."/>
            <person name="Sterndorff E.B."/>
            <person name="Faurdal D."/>
            <person name="Vuksanovic O."/>
            <person name="Mourched A.-S."/>
            <person name="Charusanti P."/>
            <person name="Shaw S."/>
            <person name="Blin K."/>
            <person name="Weber T."/>
        </authorList>
    </citation>
    <scope>NUCLEOTIDE SEQUENCE</scope>
    <source>
        <strain evidence="1">NBC_01482</strain>
    </source>
</reference>
<dbReference type="InterPro" id="IPR035948">
    <property type="entry name" value="YwqG-like_sf"/>
</dbReference>
<protein>
    <submittedName>
        <fullName evidence="1">YwqG family protein</fullName>
    </submittedName>
</protein>
<dbReference type="PANTHER" id="PTHR36436:SF6">
    <property type="entry name" value="SLL5081 PROTEIN"/>
    <property type="match status" value="1"/>
</dbReference>
<evidence type="ECO:0000313" key="2">
    <source>
        <dbReference type="Proteomes" id="UP001432062"/>
    </source>
</evidence>
<evidence type="ECO:0000313" key="1">
    <source>
        <dbReference type="EMBL" id="WUV47862.1"/>
    </source>
</evidence>
<proteinExistence type="predicted"/>
<dbReference type="Proteomes" id="UP001432062">
    <property type="component" value="Chromosome"/>
</dbReference>
<dbReference type="PANTHER" id="PTHR36436">
    <property type="entry name" value="SLL5081 PROTEIN"/>
    <property type="match status" value="1"/>
</dbReference>
<organism evidence="1 2">
    <name type="scientific">Nocardia vinacea</name>
    <dbReference type="NCBI Taxonomy" id="96468"/>
    <lineage>
        <taxon>Bacteria</taxon>
        <taxon>Bacillati</taxon>
        <taxon>Actinomycetota</taxon>
        <taxon>Actinomycetes</taxon>
        <taxon>Mycobacteriales</taxon>
        <taxon>Nocardiaceae</taxon>
        <taxon>Nocardia</taxon>
    </lineage>
</organism>
<dbReference type="EMBL" id="CP109441">
    <property type="protein sequence ID" value="WUV47862.1"/>
    <property type="molecule type" value="Genomic_DNA"/>
</dbReference>
<keyword evidence="2" id="KW-1185">Reference proteome</keyword>
<gene>
    <name evidence="1" type="ORF">OG563_06420</name>
</gene>
<dbReference type="RefSeq" id="WP_329412083.1">
    <property type="nucleotide sequence ID" value="NZ_CP109441.1"/>
</dbReference>
<name>A0ABZ1YX34_9NOCA</name>
<dbReference type="Pfam" id="PF09234">
    <property type="entry name" value="DUF1963"/>
    <property type="match status" value="1"/>
</dbReference>
<dbReference type="SUPFAM" id="SSF103032">
    <property type="entry name" value="Hypothetical protein YwqG"/>
    <property type="match status" value="1"/>
</dbReference>